<dbReference type="SMART" id="SM00185">
    <property type="entry name" value="ARM"/>
    <property type="match status" value="4"/>
</dbReference>
<evidence type="ECO:0000313" key="3">
    <source>
        <dbReference type="EMBL" id="CAK9076616.1"/>
    </source>
</evidence>
<protein>
    <submittedName>
        <fullName evidence="3">Uncharacterized protein</fullName>
    </submittedName>
</protein>
<sequence>MSEAGTDPNLPGGASNEAHGAHGTAKFQRALDRNRRLQRKRENTKKLSHPHPHGFHQVPTKTPWTSAQRRTKPHRSARALMRTCLAKGSMATCTDVPSVYLGRGSRSRKLARKPSVTPLLSLQQDMSLRPAQGIDWIDETEQETPSEPSCDCSTVAKALEALKDKAWERERRPILLALEQLMADPSNLPRLVDMEGVKVVLDCLQQDAAVASGLLTMVTRNAKGREQVMAADGVRLLVTAMRHSQSWEVQENCCKALKELAVSEASAREQLKDDGLQVVLDAMKKHLSVARVQVAACGVLRNTCACSSKYQAHLISLGAGQRVLQGMARHNKDATVQCACCWALFCLCAQKCPLQQEMARQGALPAVLRAMRLANPKVQEAGCWVLRELATTLTSNVQLWLDVVQAVSTAMRDHAGQEVQKAGLAARQRLALRGFKLTQLQAQLVRPSIVKRRRSLGPVLSPIPE</sequence>
<dbReference type="Gene3D" id="1.25.10.10">
    <property type="entry name" value="Leucine-rich Repeat Variant"/>
    <property type="match status" value="1"/>
</dbReference>
<dbReference type="InterPro" id="IPR016024">
    <property type="entry name" value="ARM-type_fold"/>
</dbReference>
<proteinExistence type="predicted"/>
<feature type="compositionally biased region" description="Basic and acidic residues" evidence="2">
    <location>
        <begin position="29"/>
        <end position="45"/>
    </location>
</feature>
<dbReference type="SUPFAM" id="SSF48371">
    <property type="entry name" value="ARM repeat"/>
    <property type="match status" value="1"/>
</dbReference>
<comment type="caution">
    <text evidence="3">The sequence shown here is derived from an EMBL/GenBank/DDBJ whole genome shotgun (WGS) entry which is preliminary data.</text>
</comment>
<keyword evidence="4" id="KW-1185">Reference proteome</keyword>
<feature type="compositionally biased region" description="Polar residues" evidence="2">
    <location>
        <begin position="59"/>
        <end position="68"/>
    </location>
</feature>
<evidence type="ECO:0000256" key="1">
    <source>
        <dbReference type="ARBA" id="ARBA00022737"/>
    </source>
</evidence>
<gene>
    <name evidence="3" type="ORF">CCMP2556_LOCUS37764</name>
</gene>
<keyword evidence="1" id="KW-0677">Repeat</keyword>
<name>A0ABP0PKQ4_9DINO</name>
<accession>A0ABP0PKQ4</accession>
<reference evidence="3 4" key="1">
    <citation type="submission" date="2024-02" db="EMBL/GenBank/DDBJ databases">
        <authorList>
            <person name="Chen Y."/>
            <person name="Shah S."/>
            <person name="Dougan E. K."/>
            <person name="Thang M."/>
            <person name="Chan C."/>
        </authorList>
    </citation>
    <scope>NUCLEOTIDE SEQUENCE [LARGE SCALE GENOMIC DNA]</scope>
</reference>
<dbReference type="InterPro" id="IPR000225">
    <property type="entry name" value="Armadillo"/>
</dbReference>
<dbReference type="PANTHER" id="PTHR22895:SF0">
    <property type="entry name" value="ARMADILLO REPEAT-CONTAINING PROTEIN 6"/>
    <property type="match status" value="1"/>
</dbReference>
<dbReference type="PANTHER" id="PTHR22895">
    <property type="entry name" value="ARMADILLO REPEAT-CONTAINING PROTEIN 6"/>
    <property type="match status" value="1"/>
</dbReference>
<dbReference type="InterPro" id="IPR011989">
    <property type="entry name" value="ARM-like"/>
</dbReference>
<evidence type="ECO:0000313" key="4">
    <source>
        <dbReference type="Proteomes" id="UP001642484"/>
    </source>
</evidence>
<dbReference type="Proteomes" id="UP001642484">
    <property type="component" value="Unassembled WGS sequence"/>
</dbReference>
<organism evidence="3 4">
    <name type="scientific">Durusdinium trenchii</name>
    <dbReference type="NCBI Taxonomy" id="1381693"/>
    <lineage>
        <taxon>Eukaryota</taxon>
        <taxon>Sar</taxon>
        <taxon>Alveolata</taxon>
        <taxon>Dinophyceae</taxon>
        <taxon>Suessiales</taxon>
        <taxon>Symbiodiniaceae</taxon>
        <taxon>Durusdinium</taxon>
    </lineage>
</organism>
<feature type="region of interest" description="Disordered" evidence="2">
    <location>
        <begin position="1"/>
        <end position="76"/>
    </location>
</feature>
<dbReference type="EMBL" id="CAXAMN010023306">
    <property type="protein sequence ID" value="CAK9076616.1"/>
    <property type="molecule type" value="Genomic_DNA"/>
</dbReference>
<evidence type="ECO:0000256" key="2">
    <source>
        <dbReference type="SAM" id="MobiDB-lite"/>
    </source>
</evidence>